<dbReference type="KEGG" id="vg:77936608"/>
<evidence type="ECO:0000313" key="1">
    <source>
        <dbReference type="EMBL" id="QED11520.1"/>
    </source>
</evidence>
<dbReference type="Proteomes" id="UP000321915">
    <property type="component" value="Segment"/>
</dbReference>
<dbReference type="EMBL" id="MN183282">
    <property type="protein sequence ID" value="QED11520.1"/>
    <property type="molecule type" value="Genomic_DNA"/>
</dbReference>
<dbReference type="RefSeq" id="YP_010660396.1">
    <property type="nucleotide sequence ID" value="NC_070877.1"/>
</dbReference>
<sequence length="85" mass="9812">MTKVYFQPPASLAMTYPCIVYQRDSASIQHASNLPYRNMKRYQVTIMDYDPDSGIPDAVAKLPTANFSRHFTADKLNHDVYTLYF</sequence>
<protein>
    <recommendedName>
        <fullName evidence="3">Tail terminator</fullName>
    </recommendedName>
</protein>
<proteinExistence type="predicted"/>
<accession>A0A5B8WFG1</accession>
<gene>
    <name evidence="1" type="primary">30</name>
    <name evidence="1" type="ORF">SEA_QUI_30</name>
</gene>
<keyword evidence="2" id="KW-1185">Reference proteome</keyword>
<organism evidence="1 2">
    <name type="scientific">Arthrobacter phage Qui</name>
    <dbReference type="NCBI Taxonomy" id="2603260"/>
    <lineage>
        <taxon>Viruses</taxon>
        <taxon>Duplodnaviria</taxon>
        <taxon>Heunggongvirae</taxon>
        <taxon>Uroviricota</taxon>
        <taxon>Caudoviricetes</taxon>
        <taxon>Quivirus</taxon>
        <taxon>Quivirus qui</taxon>
    </lineage>
</organism>
<evidence type="ECO:0000313" key="2">
    <source>
        <dbReference type="Proteomes" id="UP000321915"/>
    </source>
</evidence>
<evidence type="ECO:0008006" key="3">
    <source>
        <dbReference type="Google" id="ProtNLM"/>
    </source>
</evidence>
<dbReference type="GeneID" id="77936608"/>
<reference evidence="1 2" key="1">
    <citation type="submission" date="2019-07" db="EMBL/GenBank/DDBJ databases">
        <authorList>
            <person name="Abdullah A."/>
            <person name="Lima G.C."/>
            <person name="Cuneo C.K."/>
            <person name="Ennest D.C."/>
            <person name="Fritz K.J."/>
            <person name="Johnson B.T."/>
            <person name="Larson S.M."/>
            <person name="Lemunyete M.N."/>
            <person name="Murray M.B."/>
            <person name="Osmond D.E."/>
            <person name="Patras K.A."/>
            <person name="Ransibrahmanakul S."/>
            <person name="Simpson K.A."/>
            <person name="Thull B.S."/>
            <person name="Wetzel S."/>
            <person name="Bonilla J.A."/>
            <person name="Klyczek K."/>
            <person name="Garlena R.A."/>
            <person name="Russell D.A."/>
            <person name="Pope W.H."/>
            <person name="Jacobs-Sera D."/>
            <person name="Hatfull G.F."/>
        </authorList>
    </citation>
    <scope>NUCLEOTIDE SEQUENCE [LARGE SCALE GENOMIC DNA]</scope>
</reference>
<name>A0A5B8WFG1_9CAUD</name>